<accession>A0A2I0JDS7</accession>
<dbReference type="EMBL" id="PGOL01001783">
    <property type="protein sequence ID" value="PKI54408.1"/>
    <property type="molecule type" value="Genomic_DNA"/>
</dbReference>
<dbReference type="Proteomes" id="UP000233551">
    <property type="component" value="Unassembled WGS sequence"/>
</dbReference>
<proteinExistence type="predicted"/>
<evidence type="ECO:0000313" key="1">
    <source>
        <dbReference type="EMBL" id="PKI54408.1"/>
    </source>
</evidence>
<name>A0A2I0JDS7_PUNGR</name>
<evidence type="ECO:0000313" key="2">
    <source>
        <dbReference type="Proteomes" id="UP000233551"/>
    </source>
</evidence>
<organism evidence="1 2">
    <name type="scientific">Punica granatum</name>
    <name type="common">Pomegranate</name>
    <dbReference type="NCBI Taxonomy" id="22663"/>
    <lineage>
        <taxon>Eukaryota</taxon>
        <taxon>Viridiplantae</taxon>
        <taxon>Streptophyta</taxon>
        <taxon>Embryophyta</taxon>
        <taxon>Tracheophyta</taxon>
        <taxon>Spermatophyta</taxon>
        <taxon>Magnoliopsida</taxon>
        <taxon>eudicotyledons</taxon>
        <taxon>Gunneridae</taxon>
        <taxon>Pentapetalae</taxon>
        <taxon>rosids</taxon>
        <taxon>malvids</taxon>
        <taxon>Myrtales</taxon>
        <taxon>Lythraceae</taxon>
        <taxon>Punica</taxon>
    </lineage>
</organism>
<keyword evidence="2" id="KW-1185">Reference proteome</keyword>
<sequence>MSDSLSSSSPLHLLHTFLSFYARVAVPPSGAAAPLPPGTRLLPLSLAMRPWSSTISIFRDNSVGLDRFEILDVRSLGLSKDSGASRDLAHSHKLQSKTGLLHCQVVLIVGTPMVSIHHIILQLAMIKTFAVVNKIASLRGLIVMGPPLAFKNKIIYEDGSVQEIREPGGKADISRAS</sequence>
<reference evidence="1 2" key="1">
    <citation type="submission" date="2017-11" db="EMBL/GenBank/DDBJ databases">
        <title>De-novo sequencing of pomegranate (Punica granatum L.) genome.</title>
        <authorList>
            <person name="Akparov Z."/>
            <person name="Amiraslanov A."/>
            <person name="Hajiyeva S."/>
            <person name="Abbasov M."/>
            <person name="Kaur K."/>
            <person name="Hamwieh A."/>
            <person name="Solovyev V."/>
            <person name="Salamov A."/>
            <person name="Braich B."/>
            <person name="Kosarev P."/>
            <person name="Mahmoud A."/>
            <person name="Hajiyev E."/>
            <person name="Babayeva S."/>
            <person name="Izzatullayeva V."/>
            <person name="Mammadov A."/>
            <person name="Mammadov A."/>
            <person name="Sharifova S."/>
            <person name="Ojaghi J."/>
            <person name="Eynullazada K."/>
            <person name="Bayramov B."/>
            <person name="Abdulazimova A."/>
            <person name="Shahmuradov I."/>
        </authorList>
    </citation>
    <scope>NUCLEOTIDE SEQUENCE [LARGE SCALE GENOMIC DNA]</scope>
    <source>
        <strain evidence="2">cv. AG2017</strain>
        <tissue evidence="1">Leaf</tissue>
    </source>
</reference>
<comment type="caution">
    <text evidence="1">The sequence shown here is derived from an EMBL/GenBank/DDBJ whole genome shotgun (WGS) entry which is preliminary data.</text>
</comment>
<dbReference type="AlphaFoldDB" id="A0A2I0JDS7"/>
<gene>
    <name evidence="1" type="ORF">CRG98_025195</name>
</gene>
<protein>
    <submittedName>
        <fullName evidence="1">Uncharacterized protein</fullName>
    </submittedName>
</protein>